<dbReference type="InterPro" id="IPR000182">
    <property type="entry name" value="GNAT_dom"/>
</dbReference>
<feature type="domain" description="N-acetyltransferase" evidence="3">
    <location>
        <begin position="16"/>
        <end position="181"/>
    </location>
</feature>
<dbReference type="InterPro" id="IPR050680">
    <property type="entry name" value="YpeA/RimI_acetyltransf"/>
</dbReference>
<dbReference type="Gene3D" id="3.40.630.30">
    <property type="match status" value="1"/>
</dbReference>
<evidence type="ECO:0000313" key="5">
    <source>
        <dbReference type="Proteomes" id="UP000334990"/>
    </source>
</evidence>
<name>A0A5M3W370_9ACTN</name>
<proteinExistence type="predicted"/>
<organism evidence="4 5">
    <name type="scientific">Acrocarpospora corrugata</name>
    <dbReference type="NCBI Taxonomy" id="35763"/>
    <lineage>
        <taxon>Bacteria</taxon>
        <taxon>Bacillati</taxon>
        <taxon>Actinomycetota</taxon>
        <taxon>Actinomycetes</taxon>
        <taxon>Streptosporangiales</taxon>
        <taxon>Streptosporangiaceae</taxon>
        <taxon>Acrocarpospora</taxon>
    </lineage>
</organism>
<dbReference type="OrthoDB" id="9799092at2"/>
<reference evidence="4 5" key="1">
    <citation type="submission" date="2019-10" db="EMBL/GenBank/DDBJ databases">
        <title>Whole genome shotgun sequence of Acrocarpospora corrugata NBRC 13972.</title>
        <authorList>
            <person name="Ichikawa N."/>
            <person name="Kimura A."/>
            <person name="Kitahashi Y."/>
            <person name="Komaki H."/>
            <person name="Oguchi A."/>
        </authorList>
    </citation>
    <scope>NUCLEOTIDE SEQUENCE [LARGE SCALE GENOMIC DNA]</scope>
    <source>
        <strain evidence="4 5">NBRC 13972</strain>
    </source>
</reference>
<gene>
    <name evidence="4" type="ORF">Acor_47460</name>
</gene>
<dbReference type="GO" id="GO:0016747">
    <property type="term" value="F:acyltransferase activity, transferring groups other than amino-acyl groups"/>
    <property type="evidence" value="ECO:0007669"/>
    <property type="project" value="InterPro"/>
</dbReference>
<protein>
    <submittedName>
        <fullName evidence="4">N-acetyltransferase</fullName>
    </submittedName>
</protein>
<dbReference type="PROSITE" id="PS51186">
    <property type="entry name" value="GNAT"/>
    <property type="match status" value="2"/>
</dbReference>
<dbReference type="PANTHER" id="PTHR43420">
    <property type="entry name" value="ACETYLTRANSFERASE"/>
    <property type="match status" value="1"/>
</dbReference>
<keyword evidence="2" id="KW-0012">Acyltransferase</keyword>
<dbReference type="CDD" id="cd04301">
    <property type="entry name" value="NAT_SF"/>
    <property type="match status" value="2"/>
</dbReference>
<dbReference type="Pfam" id="PF00583">
    <property type="entry name" value="Acetyltransf_1"/>
    <property type="match status" value="2"/>
</dbReference>
<keyword evidence="1 4" id="KW-0808">Transferase</keyword>
<evidence type="ECO:0000313" key="4">
    <source>
        <dbReference type="EMBL" id="GES02680.1"/>
    </source>
</evidence>
<dbReference type="EMBL" id="BLAD01000060">
    <property type="protein sequence ID" value="GES02680.1"/>
    <property type="molecule type" value="Genomic_DNA"/>
</dbReference>
<dbReference type="InterPro" id="IPR016181">
    <property type="entry name" value="Acyl_CoA_acyltransferase"/>
</dbReference>
<feature type="domain" description="N-acetyltransferase" evidence="3">
    <location>
        <begin position="178"/>
        <end position="328"/>
    </location>
</feature>
<keyword evidence="5" id="KW-1185">Reference proteome</keyword>
<dbReference type="SUPFAM" id="SSF55729">
    <property type="entry name" value="Acyl-CoA N-acyltransferases (Nat)"/>
    <property type="match status" value="2"/>
</dbReference>
<sequence>MHMLPVVSGIMSLRWESLRSEDVGAWAALVDAAEIVDKTGERYDAGDLAEQLGDSLVDVEGGTRAVWDGDVLVAVGLLRCGPSGDPSHRMFFEGVAHPAYRRRGVGRELTRWALQTAPRLSEARYPGRPVELHVDVSERNPGKAALFEHEGYTPQRWFFVMRRDLADDVPDVAIPEGIRVTGFDFAYDAEARDVRNESFADNWGSARQTEESWRQGYTGTRSFRPDLSFLAIADAQVAAILLTHYFEADTVATGHREAWISTIGTLRAWRKRGVAGALMRATLTEAKTQGFSRVMLVVDTDNPTGALSLYRAAGFVEEHKHSRYVREF</sequence>
<evidence type="ECO:0000256" key="2">
    <source>
        <dbReference type="ARBA" id="ARBA00023315"/>
    </source>
</evidence>
<dbReference type="PANTHER" id="PTHR43420:SF47">
    <property type="entry name" value="N-ACETYLTRANSFERASE DOMAIN-CONTAINING PROTEIN"/>
    <property type="match status" value="1"/>
</dbReference>
<dbReference type="Proteomes" id="UP000334990">
    <property type="component" value="Unassembled WGS sequence"/>
</dbReference>
<dbReference type="AlphaFoldDB" id="A0A5M3W370"/>
<accession>A0A5M3W370</accession>
<comment type="caution">
    <text evidence="4">The sequence shown here is derived from an EMBL/GenBank/DDBJ whole genome shotgun (WGS) entry which is preliminary data.</text>
</comment>
<evidence type="ECO:0000259" key="3">
    <source>
        <dbReference type="PROSITE" id="PS51186"/>
    </source>
</evidence>
<evidence type="ECO:0000256" key="1">
    <source>
        <dbReference type="ARBA" id="ARBA00022679"/>
    </source>
</evidence>